<dbReference type="EMBL" id="LAZR01034781">
    <property type="protein sequence ID" value="KKL44377.1"/>
    <property type="molecule type" value="Genomic_DNA"/>
</dbReference>
<dbReference type="GO" id="GO:0003677">
    <property type="term" value="F:DNA binding"/>
    <property type="evidence" value="ECO:0007669"/>
    <property type="project" value="InterPro"/>
</dbReference>
<comment type="caution">
    <text evidence="2">The sequence shown here is derived from an EMBL/GenBank/DDBJ whole genome shotgun (WGS) entry which is preliminary data.</text>
</comment>
<dbReference type="InterPro" id="IPR037914">
    <property type="entry name" value="SpoVT-AbrB_sf"/>
</dbReference>
<proteinExistence type="predicted"/>
<name>A0A0F9EZW8_9ZZZZ</name>
<accession>A0A0F9EZW8</accession>
<dbReference type="SMART" id="SM00966">
    <property type="entry name" value="SpoVT_AbrB"/>
    <property type="match status" value="1"/>
</dbReference>
<dbReference type="AlphaFoldDB" id="A0A0F9EZW8"/>
<dbReference type="SUPFAM" id="SSF89447">
    <property type="entry name" value="AbrB/MazE/MraZ-like"/>
    <property type="match status" value="1"/>
</dbReference>
<sequence length="144" mass="16609">MYRKLQKIGGSLVVSLPKKWTENYGLIAGVSIAIDVRDDGTLTIMPKLEQSSEVLQEEIVLEADQYVIWELLKKSLSGLTSIVITSDKGINKTLRKNIRRYVNRLPNTEVIEETKYKMTIQNFGYKKIPTKKLIQRLLYLVVYM</sequence>
<feature type="domain" description="SpoVT-AbrB" evidence="1">
    <location>
        <begin position="6"/>
        <end position="52"/>
    </location>
</feature>
<evidence type="ECO:0000259" key="1">
    <source>
        <dbReference type="SMART" id="SM00966"/>
    </source>
</evidence>
<dbReference type="Gene3D" id="2.10.260.10">
    <property type="match status" value="1"/>
</dbReference>
<reference evidence="2" key="1">
    <citation type="journal article" date="2015" name="Nature">
        <title>Complex archaea that bridge the gap between prokaryotes and eukaryotes.</title>
        <authorList>
            <person name="Spang A."/>
            <person name="Saw J.H."/>
            <person name="Jorgensen S.L."/>
            <person name="Zaremba-Niedzwiedzka K."/>
            <person name="Martijn J."/>
            <person name="Lind A.E."/>
            <person name="van Eijk R."/>
            <person name="Schleper C."/>
            <person name="Guy L."/>
            <person name="Ettema T.J."/>
        </authorList>
    </citation>
    <scope>NUCLEOTIDE SEQUENCE</scope>
</reference>
<protein>
    <recommendedName>
        <fullName evidence="1">SpoVT-AbrB domain-containing protein</fullName>
    </recommendedName>
</protein>
<organism evidence="2">
    <name type="scientific">marine sediment metagenome</name>
    <dbReference type="NCBI Taxonomy" id="412755"/>
    <lineage>
        <taxon>unclassified sequences</taxon>
        <taxon>metagenomes</taxon>
        <taxon>ecological metagenomes</taxon>
    </lineage>
</organism>
<dbReference type="InterPro" id="IPR007159">
    <property type="entry name" value="SpoVT-AbrB_dom"/>
</dbReference>
<gene>
    <name evidence="2" type="ORF">LCGC14_2366270</name>
</gene>
<feature type="non-terminal residue" evidence="2">
    <location>
        <position position="144"/>
    </location>
</feature>
<evidence type="ECO:0000313" key="2">
    <source>
        <dbReference type="EMBL" id="KKL44377.1"/>
    </source>
</evidence>